<dbReference type="PANTHER" id="PTHR22775">
    <property type="entry name" value="SORTING NEXIN"/>
    <property type="match status" value="1"/>
</dbReference>
<evidence type="ECO:0000313" key="5">
    <source>
        <dbReference type="Proteomes" id="UP000887540"/>
    </source>
</evidence>
<dbReference type="InterPro" id="IPR001683">
    <property type="entry name" value="PX_dom"/>
</dbReference>
<dbReference type="AlphaFoldDB" id="A0A914C8J0"/>
<organism evidence="5 6">
    <name type="scientific">Acrobeloides nanus</name>
    <dbReference type="NCBI Taxonomy" id="290746"/>
    <lineage>
        <taxon>Eukaryota</taxon>
        <taxon>Metazoa</taxon>
        <taxon>Ecdysozoa</taxon>
        <taxon>Nematoda</taxon>
        <taxon>Chromadorea</taxon>
        <taxon>Rhabditida</taxon>
        <taxon>Tylenchina</taxon>
        <taxon>Cephalobomorpha</taxon>
        <taxon>Cephaloboidea</taxon>
        <taxon>Cephalobidae</taxon>
        <taxon>Acrobeloides</taxon>
    </lineage>
</organism>
<dbReference type="SUPFAM" id="SSF48097">
    <property type="entry name" value="Regulator of G-protein signaling, RGS"/>
    <property type="match status" value="1"/>
</dbReference>
<dbReference type="PANTHER" id="PTHR22775:SF44">
    <property type="entry name" value="SORTING NEXIN-14"/>
    <property type="match status" value="1"/>
</dbReference>
<dbReference type="Gene3D" id="1.10.167.10">
    <property type="entry name" value="Regulator of G-protein Signalling 4, domain 2"/>
    <property type="match status" value="1"/>
</dbReference>
<evidence type="ECO:0000259" key="2">
    <source>
        <dbReference type="PROSITE" id="PS50132"/>
    </source>
</evidence>
<protein>
    <submittedName>
        <fullName evidence="6">PXA domain-containing protein</fullName>
    </submittedName>
</protein>
<dbReference type="PROSITE" id="PS50195">
    <property type="entry name" value="PX"/>
    <property type="match status" value="1"/>
</dbReference>
<dbReference type="WBParaSite" id="ACRNAN_Path_47.g174.t3">
    <property type="protein sequence ID" value="ACRNAN_Path_47.g174.t3"/>
    <property type="gene ID" value="ACRNAN_Path_47.g174"/>
</dbReference>
<dbReference type="InterPro" id="IPR036305">
    <property type="entry name" value="RGS_sf"/>
</dbReference>
<dbReference type="Pfam" id="PF00615">
    <property type="entry name" value="RGS"/>
    <property type="match status" value="1"/>
</dbReference>
<dbReference type="InterPro" id="IPR003114">
    <property type="entry name" value="Phox_assoc"/>
</dbReference>
<dbReference type="GO" id="GO:0005770">
    <property type="term" value="C:late endosome"/>
    <property type="evidence" value="ECO:0007669"/>
    <property type="project" value="TreeGrafter"/>
</dbReference>
<keyword evidence="1" id="KW-0472">Membrane</keyword>
<dbReference type="Pfam" id="PF02194">
    <property type="entry name" value="PXA"/>
    <property type="match status" value="1"/>
</dbReference>
<dbReference type="SUPFAM" id="SSF64268">
    <property type="entry name" value="PX domain"/>
    <property type="match status" value="1"/>
</dbReference>
<dbReference type="InterPro" id="IPR044926">
    <property type="entry name" value="RGS_subdomain_2"/>
</dbReference>
<dbReference type="PROSITE" id="PS50132">
    <property type="entry name" value="RGS"/>
    <property type="match status" value="1"/>
</dbReference>
<proteinExistence type="predicted"/>
<dbReference type="InterPro" id="IPR036871">
    <property type="entry name" value="PX_dom_sf"/>
</dbReference>
<dbReference type="GO" id="GO:0097352">
    <property type="term" value="P:autophagosome maturation"/>
    <property type="evidence" value="ECO:0007669"/>
    <property type="project" value="TreeGrafter"/>
</dbReference>
<dbReference type="SMART" id="SM00313">
    <property type="entry name" value="PXA"/>
    <property type="match status" value="1"/>
</dbReference>
<dbReference type="Gene3D" id="3.30.1520.10">
    <property type="entry name" value="Phox-like domain"/>
    <property type="match status" value="1"/>
</dbReference>
<feature type="domain" description="RGS" evidence="2">
    <location>
        <begin position="392"/>
        <end position="519"/>
    </location>
</feature>
<sequence>MAYELTLWQGVAIFVALFAVYSFDWVTLCFCALFFGIGYGLALQFSRGKTSVFAHIVARYRDYVIEKNDALIQTIAPSTEIKENLPITESLNLAIEELIETIMRNYIKKWYLSELGTDNAFIFEIQYHIRFAILRALKSLQKVNLSQVLLDDFLPPLVLHVERVCSLSEKTEKLALPAKEVTILKEFDDLHIALWSRENESNYLRLVGELLTERLVDEYRIGGQEAAFERPLNINGKIWPCHSARHLIREILVSSILLPLLDLLSDPDTINQLILLGMEPDENLERLEVENIQPVSDYVDVAPGTSEMPDSLLALKLSDIVRDPRLLQLFNMFLRDQRGPNNYLDCFLLAYEIQHNRLEVHTYPVENIQPVSDYVDAVPGTNEMPDSLLALKLSDIVRDPRLLQLFNMFLRDQRGPNNYLDCFLLAYEIQHNRLEDNQAIFNELQSDAWQLYGDYVHESAPNRIDFPDEIVKEFTLAFDTKDLKLLLKATEEVYKNLYEHLNSQFVVQFCQSEMYLSYLCGSPPDVQEFIRGPIDSPELKQEKSTEGSFSLSQFRNRLFNLMTLRYDSETLDPDGKEATSPNPNAQVEIGDIALIDLTKNLNRWNVYITKIEPRKDSAGRLYYVYVIYVERNDLSSDSDSGLDLEALPSSWIIGRKYDELFALDERLVEFHGSAVRLGLLPDKKPMQARSRAFMETQRVQFERYLQALIQQPFLKRSELLYSFLTSDEEAFETTIISELNPFKVMRKVPNKLARERGQNLKPFILNVLANILAPTSFQVEPPSQQQYSDENSISSFTDESHDNRYFGSKIALDNLQISRSLNEAKDYSQSFIFIQCWRRNIFDAFLFVAFRLARFSRYILSILVAIQVFAARSVNSLTKYFTSQLVRWTLKEQHLIYLIRILESTMNGPQNPLPSEQEIRLRAELAQRRLDDYIEESLSTAGVKALMDSKRLRLFVQRLFEALQYPRLNKQLVLVLMDIIVEKIQQPGIQENSEMSM</sequence>
<feature type="transmembrane region" description="Helical" evidence="1">
    <location>
        <begin position="12"/>
        <end position="41"/>
    </location>
</feature>
<keyword evidence="1" id="KW-0812">Transmembrane</keyword>
<keyword evidence="5" id="KW-1185">Reference proteome</keyword>
<accession>A0A914C8J0</accession>
<dbReference type="Pfam" id="PF00787">
    <property type="entry name" value="PX"/>
    <property type="match status" value="1"/>
</dbReference>
<feature type="domain" description="PX" evidence="3">
    <location>
        <begin position="603"/>
        <end position="731"/>
    </location>
</feature>
<dbReference type="InterPro" id="IPR016137">
    <property type="entry name" value="RGS"/>
</dbReference>
<keyword evidence="1" id="KW-1133">Transmembrane helix</keyword>
<evidence type="ECO:0000259" key="4">
    <source>
        <dbReference type="PROSITE" id="PS51207"/>
    </source>
</evidence>
<evidence type="ECO:0000259" key="3">
    <source>
        <dbReference type="PROSITE" id="PS50195"/>
    </source>
</evidence>
<evidence type="ECO:0000256" key="1">
    <source>
        <dbReference type="SAM" id="Phobius"/>
    </source>
</evidence>
<reference evidence="6" key="1">
    <citation type="submission" date="2022-11" db="UniProtKB">
        <authorList>
            <consortium name="WormBaseParasite"/>
        </authorList>
    </citation>
    <scope>IDENTIFICATION</scope>
</reference>
<feature type="domain" description="PXA" evidence="4">
    <location>
        <begin position="88"/>
        <end position="282"/>
    </location>
</feature>
<dbReference type="GO" id="GO:0035091">
    <property type="term" value="F:phosphatidylinositol binding"/>
    <property type="evidence" value="ECO:0007669"/>
    <property type="project" value="InterPro"/>
</dbReference>
<dbReference type="PROSITE" id="PS51207">
    <property type="entry name" value="PXA"/>
    <property type="match status" value="1"/>
</dbReference>
<dbReference type="Proteomes" id="UP000887540">
    <property type="component" value="Unplaced"/>
</dbReference>
<name>A0A914C8J0_9BILA</name>
<dbReference type="SMART" id="SM00315">
    <property type="entry name" value="RGS"/>
    <property type="match status" value="1"/>
</dbReference>
<evidence type="ECO:0000313" key="6">
    <source>
        <dbReference type="WBParaSite" id="ACRNAN_Path_47.g174.t3"/>
    </source>
</evidence>
<dbReference type="SMART" id="SM00312">
    <property type="entry name" value="PX"/>
    <property type="match status" value="1"/>
</dbReference>